<keyword evidence="1" id="KW-1133">Transmembrane helix</keyword>
<dbReference type="EMBL" id="JAUBYV010000001">
    <property type="protein sequence ID" value="KAK2629202.1"/>
    <property type="molecule type" value="Genomic_DNA"/>
</dbReference>
<organism evidence="2 3">
    <name type="scientific">Diplocarpon rosae</name>
    <dbReference type="NCBI Taxonomy" id="946125"/>
    <lineage>
        <taxon>Eukaryota</taxon>
        <taxon>Fungi</taxon>
        <taxon>Dikarya</taxon>
        <taxon>Ascomycota</taxon>
        <taxon>Pezizomycotina</taxon>
        <taxon>Leotiomycetes</taxon>
        <taxon>Helotiales</taxon>
        <taxon>Drepanopezizaceae</taxon>
        <taxon>Diplocarpon</taxon>
    </lineage>
</organism>
<evidence type="ECO:0000256" key="1">
    <source>
        <dbReference type="SAM" id="Phobius"/>
    </source>
</evidence>
<proteinExistence type="predicted"/>
<evidence type="ECO:0000313" key="3">
    <source>
        <dbReference type="Proteomes" id="UP001285354"/>
    </source>
</evidence>
<name>A0AAD9T569_9HELO</name>
<feature type="transmembrane region" description="Helical" evidence="1">
    <location>
        <begin position="35"/>
        <end position="59"/>
    </location>
</feature>
<protein>
    <submittedName>
        <fullName evidence="2">Uncharacterized protein</fullName>
    </submittedName>
</protein>
<accession>A0AAD9T569</accession>
<dbReference type="AlphaFoldDB" id="A0AAD9T569"/>
<dbReference type="Proteomes" id="UP001285354">
    <property type="component" value="Unassembled WGS sequence"/>
</dbReference>
<reference evidence="2" key="1">
    <citation type="submission" date="2023-06" db="EMBL/GenBank/DDBJ databases">
        <title>Draft genome of Marssonina rosae.</title>
        <authorList>
            <person name="Cheng Q."/>
        </authorList>
    </citation>
    <scope>NUCLEOTIDE SEQUENCE</scope>
    <source>
        <strain evidence="2">R4</strain>
    </source>
</reference>
<keyword evidence="1" id="KW-0472">Membrane</keyword>
<gene>
    <name evidence="2" type="ORF">QTJ16_000022</name>
</gene>
<keyword evidence="1" id="KW-0812">Transmembrane</keyword>
<evidence type="ECO:0000313" key="2">
    <source>
        <dbReference type="EMBL" id="KAK2629202.1"/>
    </source>
</evidence>
<keyword evidence="3" id="KW-1185">Reference proteome</keyword>
<comment type="caution">
    <text evidence="2">The sequence shown here is derived from an EMBL/GenBank/DDBJ whole genome shotgun (WGS) entry which is preliminary data.</text>
</comment>
<sequence>MTPNFFGLDYNYADRVPAGRLRAGKTAGVLSLGNLGLILVIYNFLLVLPLAYLLIKFILSFMGYERIMRCPSGILCSRVLFVATNVWPLICWGLQLAREARDRESKGEARDRQLNMERIREEVRWWEVEADRLEGLLGVIRDLEVRDQLLREAPVLYGIRKMRCSSPTPDAEEESESED</sequence>